<sequence length="164" mass="18501">MDENVVALYEDEMKMKLEEDGIFLPFKKICKGRAEPFICFLYFSTLNSNVFQVEDLVIEDDNAAAGLLRYEQSGIDGFVLGSCSSNCISRLVPFELYHKQNLSPLLLLIQSPSPRELKGPGAPTTVLKCAPETFNVVGEEEREEWLLKDFLAKEAYGRQIAELN</sequence>
<dbReference type="EMBL" id="JAPFFL010000002">
    <property type="protein sequence ID" value="KAJ6742747.1"/>
    <property type="molecule type" value="Genomic_DNA"/>
</dbReference>
<proteinExistence type="predicted"/>
<reference evidence="1" key="2">
    <citation type="journal article" date="2023" name="Int. J. Mol. Sci.">
        <title>De Novo Assembly and Annotation of 11 Diverse Shrub Willow (Salix) Genomes Reveals Novel Gene Organization in Sex-Linked Regions.</title>
        <authorList>
            <person name="Hyden B."/>
            <person name="Feng K."/>
            <person name="Yates T.B."/>
            <person name="Jawdy S."/>
            <person name="Cereghino C."/>
            <person name="Smart L.B."/>
            <person name="Muchero W."/>
        </authorList>
    </citation>
    <scope>NUCLEOTIDE SEQUENCE [LARGE SCALE GENOMIC DNA]</scope>
    <source>
        <tissue evidence="1">Shoot tip</tissue>
    </source>
</reference>
<accession>A0A9Q0V6J8</accession>
<keyword evidence="2" id="KW-1185">Reference proteome</keyword>
<dbReference type="Proteomes" id="UP001151529">
    <property type="component" value="Chromosome 6"/>
</dbReference>
<gene>
    <name evidence="1" type="ORF">OIU85_016796</name>
</gene>
<comment type="caution">
    <text evidence="1">The sequence shown here is derived from an EMBL/GenBank/DDBJ whole genome shotgun (WGS) entry which is preliminary data.</text>
</comment>
<dbReference type="AlphaFoldDB" id="A0A9Q0V6J8"/>
<name>A0A9Q0V6J8_SALVM</name>
<protein>
    <submittedName>
        <fullName evidence="1">Uncharacterized protein</fullName>
    </submittedName>
</protein>
<organism evidence="1 2">
    <name type="scientific">Salix viminalis</name>
    <name type="common">Common osier</name>
    <name type="synonym">Basket willow</name>
    <dbReference type="NCBI Taxonomy" id="40686"/>
    <lineage>
        <taxon>Eukaryota</taxon>
        <taxon>Viridiplantae</taxon>
        <taxon>Streptophyta</taxon>
        <taxon>Embryophyta</taxon>
        <taxon>Tracheophyta</taxon>
        <taxon>Spermatophyta</taxon>
        <taxon>Magnoliopsida</taxon>
        <taxon>eudicotyledons</taxon>
        <taxon>Gunneridae</taxon>
        <taxon>Pentapetalae</taxon>
        <taxon>rosids</taxon>
        <taxon>fabids</taxon>
        <taxon>Malpighiales</taxon>
        <taxon>Salicaceae</taxon>
        <taxon>Saliceae</taxon>
        <taxon>Salix</taxon>
    </lineage>
</organism>
<evidence type="ECO:0000313" key="1">
    <source>
        <dbReference type="EMBL" id="KAJ6742747.1"/>
    </source>
</evidence>
<evidence type="ECO:0000313" key="2">
    <source>
        <dbReference type="Proteomes" id="UP001151529"/>
    </source>
</evidence>
<reference evidence="1" key="1">
    <citation type="submission" date="2022-11" db="EMBL/GenBank/DDBJ databases">
        <authorList>
            <person name="Hyden B.L."/>
            <person name="Feng K."/>
            <person name="Yates T."/>
            <person name="Jawdy S."/>
            <person name="Smart L.B."/>
            <person name="Muchero W."/>
        </authorList>
    </citation>
    <scope>NUCLEOTIDE SEQUENCE</scope>
    <source>
        <tissue evidence="1">Shoot tip</tissue>
    </source>
</reference>
<dbReference type="OrthoDB" id="1745891at2759"/>